<keyword evidence="7" id="KW-0805">Transcription regulation</keyword>
<keyword evidence="5" id="KW-0408">Iron</keyword>
<protein>
    <recommendedName>
        <fullName evidence="11">4Fe-4S Wbl-type domain-containing protein</fullName>
    </recommendedName>
</protein>
<dbReference type="PANTHER" id="PTHR38839">
    <property type="entry name" value="TRANSCRIPTIONAL REGULATOR WHID-RELATED"/>
    <property type="match status" value="1"/>
</dbReference>
<dbReference type="GO" id="GO:0046872">
    <property type="term" value="F:metal ion binding"/>
    <property type="evidence" value="ECO:0007669"/>
    <property type="project" value="UniProtKB-KW"/>
</dbReference>
<comment type="cofactor">
    <cofactor evidence="1">
        <name>[4Fe-4S] cluster</name>
        <dbReference type="ChEBI" id="CHEBI:49883"/>
    </cofactor>
</comment>
<dbReference type="Pfam" id="PF02467">
    <property type="entry name" value="Whib"/>
    <property type="match status" value="1"/>
</dbReference>
<keyword evidence="9" id="KW-1015">Disulfide bond</keyword>
<sequence>DLTWEPDINWREIAACNGVDSNAFFPDSEDSRASAAAKEICSECPVAVECLQYALATNQGAGVWGGLDEGERRRMRRRIRDRERRKVS</sequence>
<evidence type="ECO:0000256" key="7">
    <source>
        <dbReference type="ARBA" id="ARBA00023015"/>
    </source>
</evidence>
<dbReference type="HAMAP" id="MF_01479">
    <property type="entry name" value="WhiB"/>
    <property type="match status" value="1"/>
</dbReference>
<dbReference type="EMBL" id="UOEI01000273">
    <property type="protein sequence ID" value="VAW00036.1"/>
    <property type="molecule type" value="Genomic_DNA"/>
</dbReference>
<dbReference type="GO" id="GO:0047134">
    <property type="term" value="F:protein-disulfide reductase [NAD(P)H] activity"/>
    <property type="evidence" value="ECO:0007669"/>
    <property type="project" value="TreeGrafter"/>
</dbReference>
<evidence type="ECO:0000256" key="8">
    <source>
        <dbReference type="ARBA" id="ARBA00023125"/>
    </source>
</evidence>
<proteinExistence type="inferred from homology"/>
<name>A0A3B0SZ38_9ZZZZ</name>
<dbReference type="PROSITE" id="PS51674">
    <property type="entry name" value="4FE4S_WBL"/>
    <property type="match status" value="1"/>
</dbReference>
<comment type="similarity">
    <text evidence="2">Belongs to the WhiB family.</text>
</comment>
<evidence type="ECO:0000313" key="12">
    <source>
        <dbReference type="EMBL" id="VAW00036.1"/>
    </source>
</evidence>
<evidence type="ECO:0000256" key="3">
    <source>
        <dbReference type="ARBA" id="ARBA00022485"/>
    </source>
</evidence>
<organism evidence="12">
    <name type="scientific">hydrothermal vent metagenome</name>
    <dbReference type="NCBI Taxonomy" id="652676"/>
    <lineage>
        <taxon>unclassified sequences</taxon>
        <taxon>metagenomes</taxon>
        <taxon>ecological metagenomes</taxon>
    </lineage>
</organism>
<evidence type="ECO:0000256" key="9">
    <source>
        <dbReference type="ARBA" id="ARBA00023157"/>
    </source>
</evidence>
<dbReference type="GO" id="GO:0045892">
    <property type="term" value="P:negative regulation of DNA-templated transcription"/>
    <property type="evidence" value="ECO:0007669"/>
    <property type="project" value="TreeGrafter"/>
</dbReference>
<accession>A0A3B0SZ38</accession>
<dbReference type="InterPro" id="IPR034768">
    <property type="entry name" value="4FE4S_WBL"/>
</dbReference>
<dbReference type="GO" id="GO:0003677">
    <property type="term" value="F:DNA binding"/>
    <property type="evidence" value="ECO:0007669"/>
    <property type="project" value="UniProtKB-KW"/>
</dbReference>
<dbReference type="InterPro" id="IPR003482">
    <property type="entry name" value="Whib"/>
</dbReference>
<evidence type="ECO:0000256" key="4">
    <source>
        <dbReference type="ARBA" id="ARBA00022723"/>
    </source>
</evidence>
<evidence type="ECO:0000259" key="11">
    <source>
        <dbReference type="PROSITE" id="PS51674"/>
    </source>
</evidence>
<feature type="non-terminal residue" evidence="12">
    <location>
        <position position="1"/>
    </location>
</feature>
<keyword evidence="10" id="KW-0804">Transcription</keyword>
<dbReference type="AlphaFoldDB" id="A0A3B0SZ38"/>
<keyword evidence="4" id="KW-0479">Metal-binding</keyword>
<evidence type="ECO:0000256" key="1">
    <source>
        <dbReference type="ARBA" id="ARBA00001966"/>
    </source>
</evidence>
<reference evidence="12" key="1">
    <citation type="submission" date="2018-06" db="EMBL/GenBank/DDBJ databases">
        <authorList>
            <person name="Zhirakovskaya E."/>
        </authorList>
    </citation>
    <scope>NUCLEOTIDE SEQUENCE</scope>
</reference>
<evidence type="ECO:0000256" key="2">
    <source>
        <dbReference type="ARBA" id="ARBA00006597"/>
    </source>
</evidence>
<evidence type="ECO:0000256" key="6">
    <source>
        <dbReference type="ARBA" id="ARBA00023014"/>
    </source>
</evidence>
<evidence type="ECO:0000256" key="10">
    <source>
        <dbReference type="ARBA" id="ARBA00023163"/>
    </source>
</evidence>
<keyword evidence="6" id="KW-0411">Iron-sulfur</keyword>
<keyword evidence="3" id="KW-0004">4Fe-4S</keyword>
<dbReference type="GO" id="GO:0051539">
    <property type="term" value="F:4 iron, 4 sulfur cluster binding"/>
    <property type="evidence" value="ECO:0007669"/>
    <property type="project" value="UniProtKB-KW"/>
</dbReference>
<keyword evidence="8" id="KW-0238">DNA-binding</keyword>
<evidence type="ECO:0000256" key="5">
    <source>
        <dbReference type="ARBA" id="ARBA00023004"/>
    </source>
</evidence>
<dbReference type="GO" id="GO:0045454">
    <property type="term" value="P:cell redox homeostasis"/>
    <property type="evidence" value="ECO:0007669"/>
    <property type="project" value="TreeGrafter"/>
</dbReference>
<gene>
    <name evidence="12" type="ORF">MNBD_ACTINO01-1347</name>
</gene>
<feature type="domain" description="4Fe-4S Wbl-type" evidence="11">
    <location>
        <begin position="15"/>
        <end position="74"/>
    </location>
</feature>